<dbReference type="PANTHER" id="PTHR43135:SF3">
    <property type="entry name" value="ALPHA-D-RIBOSE 1-METHYLPHOSPHONATE 5-TRIPHOSPHATE DIPHOSPHATASE"/>
    <property type="match status" value="1"/>
</dbReference>
<dbReference type="EMBL" id="FNQC01000011">
    <property type="protein sequence ID" value="SDZ37153.1"/>
    <property type="molecule type" value="Genomic_DNA"/>
</dbReference>
<dbReference type="Pfam" id="PF01979">
    <property type="entry name" value="Amidohydro_1"/>
    <property type="match status" value="1"/>
</dbReference>
<evidence type="ECO:0000313" key="4">
    <source>
        <dbReference type="EMBL" id="SDZ37153.1"/>
    </source>
</evidence>
<dbReference type="InterPro" id="IPR051781">
    <property type="entry name" value="Metallo-dep_Hydrolase"/>
</dbReference>
<dbReference type="PANTHER" id="PTHR43135">
    <property type="entry name" value="ALPHA-D-RIBOSE 1-METHYLPHOSPHONATE 5-TRIPHOSPHATE DIPHOSPHATASE"/>
    <property type="match status" value="1"/>
</dbReference>
<protein>
    <submittedName>
        <fullName evidence="4">Imidazolonepropionase</fullName>
    </submittedName>
</protein>
<proteinExistence type="predicted"/>
<dbReference type="Proteomes" id="UP000199663">
    <property type="component" value="Unassembled WGS sequence"/>
</dbReference>
<reference evidence="4 5" key="1">
    <citation type="submission" date="2016-10" db="EMBL/GenBank/DDBJ databases">
        <authorList>
            <person name="Varghese N."/>
            <person name="Submissions S."/>
        </authorList>
    </citation>
    <scope>NUCLEOTIDE SEQUENCE [LARGE SCALE GENOMIC DNA]</scope>
    <source>
        <strain evidence="4 5">DSM 17997</strain>
    </source>
</reference>
<evidence type="ECO:0000259" key="3">
    <source>
        <dbReference type="Pfam" id="PF01979"/>
    </source>
</evidence>
<dbReference type="Gene3D" id="3.20.20.140">
    <property type="entry name" value="Metal-dependent hydrolases"/>
    <property type="match status" value="1"/>
</dbReference>
<evidence type="ECO:0000256" key="1">
    <source>
        <dbReference type="SAM" id="MobiDB-lite"/>
    </source>
</evidence>
<organism evidence="4 5">
    <name type="scientific">Rhodonellum ikkaensis</name>
    <dbReference type="NCBI Taxonomy" id="336829"/>
    <lineage>
        <taxon>Bacteria</taxon>
        <taxon>Pseudomonadati</taxon>
        <taxon>Bacteroidota</taxon>
        <taxon>Cytophagia</taxon>
        <taxon>Cytophagales</taxon>
        <taxon>Cytophagaceae</taxon>
        <taxon>Rhodonellum</taxon>
    </lineage>
</organism>
<keyword evidence="5" id="KW-1185">Reference proteome</keyword>
<name>A0A1H3SGH3_9BACT</name>
<dbReference type="SUPFAM" id="SSF51338">
    <property type="entry name" value="Composite domain of metallo-dependent hydrolases"/>
    <property type="match status" value="1"/>
</dbReference>
<dbReference type="InterPro" id="IPR032466">
    <property type="entry name" value="Metal_Hydrolase"/>
</dbReference>
<dbReference type="InterPro" id="IPR006680">
    <property type="entry name" value="Amidohydro-rel"/>
</dbReference>
<feature type="chain" id="PRO_5045588867" evidence="2">
    <location>
        <begin position="30"/>
        <end position="553"/>
    </location>
</feature>
<sequence>MNINPNIKLFGSLLILVLCTSLSPLIAQSDPTGEKRVTGTYAITNATITTAPGKSMAGATILIKDGLIHAVGTNLSLPAETQLIKADSLFIYPGFIDGASNSGITKPNDPQKGENFNPSDPSDELAGITPWRQVMDHFDPKSNQIADWRKTGFTIAQLIPDGGMLTGKSAIVVFGNSKSSNVLAQNTGLYAKFRGSRGTYPATTLGVMAKFRDLYKNAELSAQHARIFASAAGLTRPEINKTYEAFYPVLDKNIPILFEVADDLEIRRALSLQKELGFRMVLVGVTDVDRVIDEIKGSDTKILLSLNLPDDKAFKDKKDNESEDIKSRLDRVKAAHQNALKQAGILEKAGVKFGFITLGAKSGDMMKNIRLMVANGLSEDAALAALTINNAEILNIQKFTGTLEKGKLANLIISTKPIFAEEAEVKYVMADGYLFDYDLKAKNKGNGIEGVWEYTSETPAGSSGGTIEIKKGDAGYTGTITYDDPAGTGKASTGMNSITYSDNTLSFNFEVPVEGNLLKVNVTGEIKGGSFEGNLSIAEYGSFPMKANKKPNL</sequence>
<dbReference type="InterPro" id="IPR011059">
    <property type="entry name" value="Metal-dep_hydrolase_composite"/>
</dbReference>
<dbReference type="Gene3D" id="2.30.40.10">
    <property type="entry name" value="Urease, subunit C, domain 1"/>
    <property type="match status" value="1"/>
</dbReference>
<accession>A0A1H3SGH3</accession>
<evidence type="ECO:0000256" key="2">
    <source>
        <dbReference type="SAM" id="SignalP"/>
    </source>
</evidence>
<comment type="caution">
    <text evidence="4">The sequence shown here is derived from an EMBL/GenBank/DDBJ whole genome shotgun (WGS) entry which is preliminary data.</text>
</comment>
<dbReference type="RefSeq" id="WP_019598878.1">
    <property type="nucleotide sequence ID" value="NZ_FNQC01000011.1"/>
</dbReference>
<dbReference type="SUPFAM" id="SSF51556">
    <property type="entry name" value="Metallo-dependent hydrolases"/>
    <property type="match status" value="1"/>
</dbReference>
<evidence type="ECO:0000313" key="5">
    <source>
        <dbReference type="Proteomes" id="UP000199663"/>
    </source>
</evidence>
<keyword evidence="2" id="KW-0732">Signal</keyword>
<feature type="domain" description="Amidohydrolase-related" evidence="3">
    <location>
        <begin position="335"/>
        <end position="432"/>
    </location>
</feature>
<gene>
    <name evidence="4" type="ORF">SAMN05444412_111162</name>
</gene>
<feature type="region of interest" description="Disordered" evidence="1">
    <location>
        <begin position="102"/>
        <end position="122"/>
    </location>
</feature>
<feature type="signal peptide" evidence="2">
    <location>
        <begin position="1"/>
        <end position="29"/>
    </location>
</feature>